<accession>A0ABM8JM11</accession>
<feature type="transmembrane region" description="Helical" evidence="1">
    <location>
        <begin position="122"/>
        <end position="142"/>
    </location>
</feature>
<keyword evidence="3" id="KW-1185">Reference proteome</keyword>
<feature type="transmembrane region" description="Helical" evidence="1">
    <location>
        <begin position="193"/>
        <end position="213"/>
    </location>
</feature>
<dbReference type="NCBIfam" id="NF045848">
    <property type="entry name" value="MMCAP2_0566_fam"/>
    <property type="match status" value="1"/>
</dbReference>
<keyword evidence="1" id="KW-1133">Transmembrane helix</keyword>
<feature type="transmembrane region" description="Helical" evidence="1">
    <location>
        <begin position="78"/>
        <end position="101"/>
    </location>
</feature>
<feature type="transmembrane region" description="Helical" evidence="1">
    <location>
        <begin position="251"/>
        <end position="270"/>
    </location>
</feature>
<feature type="transmembrane region" description="Helical" evidence="1">
    <location>
        <begin position="220"/>
        <end position="239"/>
    </location>
</feature>
<evidence type="ECO:0000313" key="3">
    <source>
        <dbReference type="Proteomes" id="UP001473424"/>
    </source>
</evidence>
<dbReference type="Proteomes" id="UP001473424">
    <property type="component" value="Chromosome"/>
</dbReference>
<proteinExistence type="predicted"/>
<dbReference type="NCBIfam" id="NF045889">
    <property type="entry name" value="ICE_Mbov_0396_TM"/>
    <property type="match status" value="1"/>
</dbReference>
<organism evidence="2 3">
    <name type="scientific">Spiroplasma ixodetis</name>
    <dbReference type="NCBI Taxonomy" id="2141"/>
    <lineage>
        <taxon>Bacteria</taxon>
        <taxon>Bacillati</taxon>
        <taxon>Mycoplasmatota</taxon>
        <taxon>Mollicutes</taxon>
        <taxon>Entomoplasmatales</taxon>
        <taxon>Spiroplasmataceae</taxon>
        <taxon>Spiroplasma</taxon>
    </lineage>
</organism>
<evidence type="ECO:0000256" key="1">
    <source>
        <dbReference type="SAM" id="Phobius"/>
    </source>
</evidence>
<gene>
    <name evidence="2" type="ORF">SAP269_04670</name>
</gene>
<protein>
    <recommendedName>
        <fullName evidence="4">Transmembrane protein</fullName>
    </recommendedName>
</protein>
<dbReference type="EMBL" id="AP028955">
    <property type="protein sequence ID" value="BET37878.1"/>
    <property type="molecule type" value="Genomic_DNA"/>
</dbReference>
<evidence type="ECO:0000313" key="2">
    <source>
        <dbReference type="EMBL" id="BET37878.1"/>
    </source>
</evidence>
<feature type="transmembrane region" description="Helical" evidence="1">
    <location>
        <begin position="20"/>
        <end position="40"/>
    </location>
</feature>
<sequence>MILSYEEKRDENMDWLTDIILVALLFIPWLIFIQGPLYLIDVLLRPHGIFEYLTTDAITNLFFGKFNEDPLNSKNLPIFFSVLAVVSIGVILIMFIMQLIIIQFTETHTIREKLGKAIKNTFLAFLVIVFIPFFMSAINYLMTGLLAVLQITALGKNASLADLLWGIGASDYDSSLHPNGVFSMPDISYLKHWNFILEIIAVWFTLYVLFVASMTLVERIIDLLLLFSISPIVAAIMPVDQGKRLCVWKEMVIGKFIIGPGTMLPIYIFLEILPKAIVDITNNTNFSWLEKQVLYTLFCTAGAISCLRTQKIINHLVTQNLGVQSAIDSNGAAIAGNIMGKARTFASLAAGGAGALKLGKKIAFGGAKDGRNPDGSEKKANGLLKNGITRYLGKGTKGVAKGIGKFQNSNDNGTKWQDTKNNLKIPFVGLKNMANAAFKEPVVNLNNIRKNARRGDSDE</sequence>
<keyword evidence="1" id="KW-0812">Transmembrane</keyword>
<reference evidence="3" key="1">
    <citation type="journal article" date="2024" name="FEMS Microbiol. Lett.">
        <title>Genomic insights into Spiroplasma endosymbionts that induce male-killing and protective phenotypes in the pea aphid.</title>
        <authorList>
            <person name="Arai H."/>
            <person name="Legeai F."/>
            <person name="Kageyama D."/>
            <person name="Sugio A."/>
            <person name="Simon J.C."/>
        </authorList>
    </citation>
    <scope>NUCLEOTIDE SEQUENCE [LARGE SCALE GENOMIC DNA]</scope>
    <source>
        <strain evidence="3">sAp269</strain>
    </source>
</reference>
<evidence type="ECO:0008006" key="4">
    <source>
        <dbReference type="Google" id="ProtNLM"/>
    </source>
</evidence>
<name>A0ABM8JM11_9MOLU</name>
<keyword evidence="1" id="KW-0472">Membrane</keyword>